<evidence type="ECO:0000256" key="1">
    <source>
        <dbReference type="ARBA" id="ARBA00023015"/>
    </source>
</evidence>
<keyword evidence="1" id="KW-0805">Transcription regulation</keyword>
<dbReference type="OrthoDB" id="4471357at2"/>
<reference evidence="5 6" key="1">
    <citation type="submission" date="2018-05" db="EMBL/GenBank/DDBJ databases">
        <title>Micromonospora from Atacama Desert.</title>
        <authorList>
            <person name="Carro L."/>
            <person name="Goodfellow M."/>
            <person name="Klenk H.-P."/>
        </authorList>
    </citation>
    <scope>NUCLEOTIDE SEQUENCE [LARGE SCALE GENOMIC DNA]</scope>
    <source>
        <strain evidence="5 6">LB39</strain>
    </source>
</reference>
<dbReference type="SMART" id="SM00418">
    <property type="entry name" value="HTH_ARSR"/>
    <property type="match status" value="1"/>
</dbReference>
<dbReference type="GO" id="GO:0003700">
    <property type="term" value="F:DNA-binding transcription factor activity"/>
    <property type="evidence" value="ECO:0007669"/>
    <property type="project" value="InterPro"/>
</dbReference>
<dbReference type="InterPro" id="IPR001845">
    <property type="entry name" value="HTH_ArsR_DNA-bd_dom"/>
</dbReference>
<feature type="domain" description="HTH arsR-type" evidence="4">
    <location>
        <begin position="6"/>
        <end position="104"/>
    </location>
</feature>
<evidence type="ECO:0000259" key="4">
    <source>
        <dbReference type="PROSITE" id="PS50987"/>
    </source>
</evidence>
<evidence type="ECO:0000313" key="5">
    <source>
        <dbReference type="EMBL" id="RQW96601.1"/>
    </source>
</evidence>
<keyword evidence="6" id="KW-1185">Reference proteome</keyword>
<protein>
    <submittedName>
        <fullName evidence="5">Transcriptional regulator</fullName>
    </submittedName>
</protein>
<dbReference type="PANTHER" id="PTHR33154:SF12">
    <property type="entry name" value="TRANSCRIPTIONAL REGULATORY PROTEIN"/>
    <property type="match status" value="1"/>
</dbReference>
<dbReference type="PROSITE" id="PS50987">
    <property type="entry name" value="HTH_ARSR_2"/>
    <property type="match status" value="1"/>
</dbReference>
<dbReference type="GO" id="GO:0003677">
    <property type="term" value="F:DNA binding"/>
    <property type="evidence" value="ECO:0007669"/>
    <property type="project" value="UniProtKB-KW"/>
</dbReference>
<dbReference type="InterPro" id="IPR051081">
    <property type="entry name" value="HTH_MetalResp_TranReg"/>
</dbReference>
<name>A0A3N9W6W0_9ACTN</name>
<evidence type="ECO:0000256" key="3">
    <source>
        <dbReference type="ARBA" id="ARBA00023163"/>
    </source>
</evidence>
<keyword evidence="3" id="KW-0804">Transcription</keyword>
<keyword evidence="2" id="KW-0238">DNA-binding</keyword>
<dbReference type="PANTHER" id="PTHR33154">
    <property type="entry name" value="TRANSCRIPTIONAL REGULATOR, ARSR FAMILY"/>
    <property type="match status" value="1"/>
</dbReference>
<sequence length="117" mass="12604">MTEVIEPAIETVTIDVVLSALADPVRLTLVRALDTAGDWTCGSDILKEAGVTIGKSTVSHHIKVLRDAGLIRTRVDGIRRLVTLRYDDLEQRFPGLLAMLREHTAARATAAAPTSSA</sequence>
<dbReference type="CDD" id="cd00090">
    <property type="entry name" value="HTH_ARSR"/>
    <property type="match status" value="1"/>
</dbReference>
<dbReference type="PRINTS" id="PR00778">
    <property type="entry name" value="HTHARSR"/>
</dbReference>
<accession>A0A3N9W6W0</accession>
<dbReference type="SUPFAM" id="SSF46785">
    <property type="entry name" value="Winged helix' DNA-binding domain"/>
    <property type="match status" value="1"/>
</dbReference>
<dbReference type="InterPro" id="IPR011991">
    <property type="entry name" value="ArsR-like_HTH"/>
</dbReference>
<dbReference type="InterPro" id="IPR036390">
    <property type="entry name" value="WH_DNA-bd_sf"/>
</dbReference>
<gene>
    <name evidence="5" type="ORF">DLJ59_31050</name>
</gene>
<dbReference type="AlphaFoldDB" id="A0A3N9W6W0"/>
<dbReference type="EMBL" id="QGSZ01000339">
    <property type="protein sequence ID" value="RQW96601.1"/>
    <property type="molecule type" value="Genomic_DNA"/>
</dbReference>
<evidence type="ECO:0000256" key="2">
    <source>
        <dbReference type="ARBA" id="ARBA00023125"/>
    </source>
</evidence>
<comment type="caution">
    <text evidence="5">The sequence shown here is derived from an EMBL/GenBank/DDBJ whole genome shotgun (WGS) entry which is preliminary data.</text>
</comment>
<dbReference type="Pfam" id="PF12840">
    <property type="entry name" value="HTH_20"/>
    <property type="match status" value="1"/>
</dbReference>
<organism evidence="5 6">
    <name type="scientific">Micromonospora inaquosa</name>
    <dbReference type="NCBI Taxonomy" id="2203716"/>
    <lineage>
        <taxon>Bacteria</taxon>
        <taxon>Bacillati</taxon>
        <taxon>Actinomycetota</taxon>
        <taxon>Actinomycetes</taxon>
        <taxon>Micromonosporales</taxon>
        <taxon>Micromonosporaceae</taxon>
        <taxon>Micromonospora</taxon>
    </lineage>
</organism>
<dbReference type="Gene3D" id="1.10.10.10">
    <property type="entry name" value="Winged helix-like DNA-binding domain superfamily/Winged helix DNA-binding domain"/>
    <property type="match status" value="1"/>
</dbReference>
<dbReference type="Proteomes" id="UP000282312">
    <property type="component" value="Unassembled WGS sequence"/>
</dbReference>
<dbReference type="InterPro" id="IPR036388">
    <property type="entry name" value="WH-like_DNA-bd_sf"/>
</dbReference>
<evidence type="ECO:0000313" key="6">
    <source>
        <dbReference type="Proteomes" id="UP000282312"/>
    </source>
</evidence>
<proteinExistence type="predicted"/>
<dbReference type="RefSeq" id="WP_124777222.1">
    <property type="nucleotide sequence ID" value="NZ_QGSZ01000339.1"/>
</dbReference>